<evidence type="ECO:0000313" key="1">
    <source>
        <dbReference type="EMBL" id="KKQ94918.1"/>
    </source>
</evidence>
<dbReference type="Gene3D" id="3.40.50.620">
    <property type="entry name" value="HUPs"/>
    <property type="match status" value="1"/>
</dbReference>
<gene>
    <name evidence="1" type="ORF">UT18_C0006G0016</name>
</gene>
<sequence length="320" mass="37548">MYDEHKVLIKNREQKLALDYDNPSWKEKVINLFEKTDFVQEFHKNNVISAMKNVRSDWGFIRESGCGARYKKWIIDPMFDSELFTVYNIFIKLKNKYPDKLNNPVNFFADLFKSLETGDSNKNHIIKEFVSWLPCDVFVCEEHLKNWIVKRLYSEKLLLSDEYITRKYFITGMGLLFGKRMSASRGHAILAKDLINSYGPLRTRLIMLLAGGHPSKIYQYDTNLPQQADKLLKKVTNYTTYLTTLTVDEKIESDENDLLGLEILDKKIENLLKSGYYRQVILELITIVPKNFRNPDSRSAIKLLNIYKKYFNILLPSLIL</sequence>
<dbReference type="EMBL" id="LBVV01000006">
    <property type="protein sequence ID" value="KKQ94918.1"/>
    <property type="molecule type" value="Genomic_DNA"/>
</dbReference>
<evidence type="ECO:0008006" key="3">
    <source>
        <dbReference type="Google" id="ProtNLM"/>
    </source>
</evidence>
<protein>
    <recommendedName>
        <fullName evidence="3">Leucyl-tRNA synthetase</fullName>
    </recommendedName>
</protein>
<dbReference type="Proteomes" id="UP000034207">
    <property type="component" value="Unassembled WGS sequence"/>
</dbReference>
<comment type="caution">
    <text evidence="1">The sequence shown here is derived from an EMBL/GenBank/DDBJ whole genome shotgun (WGS) entry which is preliminary data.</text>
</comment>
<dbReference type="InterPro" id="IPR014729">
    <property type="entry name" value="Rossmann-like_a/b/a_fold"/>
</dbReference>
<organism evidence="1 2">
    <name type="scientific">candidate division CPR2 bacterium GW2011_GWC2_39_10</name>
    <dbReference type="NCBI Taxonomy" id="1618345"/>
    <lineage>
        <taxon>Bacteria</taxon>
        <taxon>Bacteria division CPR2</taxon>
    </lineage>
</organism>
<accession>A0A0G0LSM0</accession>
<dbReference type="SUPFAM" id="SSF52374">
    <property type="entry name" value="Nucleotidylyl transferase"/>
    <property type="match status" value="1"/>
</dbReference>
<reference evidence="1" key="1">
    <citation type="journal article" date="2015" name="Nature">
        <title>rRNA introns, odd ribosomes, and small enigmatic genomes across a large radiation of phyla.</title>
        <authorList>
            <person name="Brown C.T."/>
            <person name="Hug L.A."/>
            <person name="Thomas B.C."/>
            <person name="Sharon I."/>
            <person name="Castelle C.J."/>
            <person name="Singh A."/>
            <person name="Wilkins M.J."/>
            <person name="Williams K.H."/>
            <person name="Banfield J.F."/>
        </authorList>
    </citation>
    <scope>NUCLEOTIDE SEQUENCE [LARGE SCALE GENOMIC DNA]</scope>
</reference>
<dbReference type="AlphaFoldDB" id="A0A0G0LSM0"/>
<proteinExistence type="predicted"/>
<name>A0A0G0LSM0_UNCC2</name>
<evidence type="ECO:0000313" key="2">
    <source>
        <dbReference type="Proteomes" id="UP000034207"/>
    </source>
</evidence>
<dbReference type="STRING" id="1618345.UT18_C0006G0016"/>